<evidence type="ECO:0000313" key="6">
    <source>
        <dbReference type="EMBL" id="ACB77308.1"/>
    </source>
</evidence>
<gene>
    <name evidence="6" type="ordered locus">Oter_4034</name>
</gene>
<evidence type="ECO:0000256" key="5">
    <source>
        <dbReference type="SAM" id="Phobius"/>
    </source>
</evidence>
<dbReference type="KEGG" id="ote:Oter_4034"/>
<dbReference type="Proteomes" id="UP000007013">
    <property type="component" value="Chromosome"/>
</dbReference>
<sequence length="103" mass="11473">MLAHLTALCGFIIPLGNIIGPLLVWQIKKHEIPEVVVHAKEALNFQITCFIYLVISALLIFIVIGFPLMFAVGVFNLVCVIIAGLKANDGKPWQYPITIRFLK</sequence>
<dbReference type="Pfam" id="PF09685">
    <property type="entry name" value="MamF_MmsF"/>
    <property type="match status" value="1"/>
</dbReference>
<dbReference type="InterPro" id="IPR019109">
    <property type="entry name" value="MamF_MmsF"/>
</dbReference>
<dbReference type="eggNOG" id="COG3296">
    <property type="taxonomic scope" value="Bacteria"/>
</dbReference>
<proteinExistence type="predicted"/>
<accession>B1ZZV2</accession>
<dbReference type="RefSeq" id="WP_012376836.1">
    <property type="nucleotide sequence ID" value="NC_010571.1"/>
</dbReference>
<evidence type="ECO:0000313" key="7">
    <source>
        <dbReference type="Proteomes" id="UP000007013"/>
    </source>
</evidence>
<reference evidence="6 7" key="1">
    <citation type="journal article" date="2011" name="J. Bacteriol.">
        <title>Genome sequence of the verrucomicrobium Opitutus terrae PB90-1, an abundant inhabitant of rice paddy soil ecosystems.</title>
        <authorList>
            <person name="van Passel M.W."/>
            <person name="Kant R."/>
            <person name="Palva A."/>
            <person name="Copeland A."/>
            <person name="Lucas S."/>
            <person name="Lapidus A."/>
            <person name="Glavina del Rio T."/>
            <person name="Pitluck S."/>
            <person name="Goltsman E."/>
            <person name="Clum A."/>
            <person name="Sun H."/>
            <person name="Schmutz J."/>
            <person name="Larimer F.W."/>
            <person name="Land M.L."/>
            <person name="Hauser L."/>
            <person name="Kyrpides N."/>
            <person name="Mikhailova N."/>
            <person name="Richardson P.P."/>
            <person name="Janssen P.H."/>
            <person name="de Vos W.M."/>
            <person name="Smidt H."/>
        </authorList>
    </citation>
    <scope>NUCLEOTIDE SEQUENCE [LARGE SCALE GENOMIC DNA]</scope>
    <source>
        <strain evidence="7">DSM 11246 / JCM 15787 / PB90-1</strain>
    </source>
</reference>
<keyword evidence="4 5" id="KW-0472">Membrane</keyword>
<evidence type="ECO:0000256" key="3">
    <source>
        <dbReference type="ARBA" id="ARBA00022989"/>
    </source>
</evidence>
<evidence type="ECO:0000256" key="1">
    <source>
        <dbReference type="ARBA" id="ARBA00004141"/>
    </source>
</evidence>
<keyword evidence="2 5" id="KW-0812">Transmembrane</keyword>
<keyword evidence="3 5" id="KW-1133">Transmembrane helix</keyword>
<keyword evidence="7" id="KW-1185">Reference proteome</keyword>
<organism evidence="6 7">
    <name type="scientific">Opitutus terrae (strain DSM 11246 / JCM 15787 / PB90-1)</name>
    <dbReference type="NCBI Taxonomy" id="452637"/>
    <lineage>
        <taxon>Bacteria</taxon>
        <taxon>Pseudomonadati</taxon>
        <taxon>Verrucomicrobiota</taxon>
        <taxon>Opitutia</taxon>
        <taxon>Opitutales</taxon>
        <taxon>Opitutaceae</taxon>
        <taxon>Opitutus</taxon>
    </lineage>
</organism>
<evidence type="ECO:0000256" key="2">
    <source>
        <dbReference type="ARBA" id="ARBA00022692"/>
    </source>
</evidence>
<feature type="transmembrane region" description="Helical" evidence="5">
    <location>
        <begin position="7"/>
        <end position="27"/>
    </location>
</feature>
<protein>
    <recommendedName>
        <fullName evidence="8">DUF4870 domain-containing protein</fullName>
    </recommendedName>
</protein>
<comment type="subcellular location">
    <subcellularLocation>
        <location evidence="1">Membrane</location>
        <topology evidence="1">Multi-pass membrane protein</topology>
    </subcellularLocation>
</comment>
<dbReference type="HOGENOM" id="CLU_104196_0_2_0"/>
<dbReference type="AlphaFoldDB" id="B1ZZV2"/>
<evidence type="ECO:0000256" key="4">
    <source>
        <dbReference type="ARBA" id="ARBA00023136"/>
    </source>
</evidence>
<dbReference type="STRING" id="452637.Oter_4034"/>
<feature type="transmembrane region" description="Helical" evidence="5">
    <location>
        <begin position="50"/>
        <end position="83"/>
    </location>
</feature>
<evidence type="ECO:0008006" key="8">
    <source>
        <dbReference type="Google" id="ProtNLM"/>
    </source>
</evidence>
<name>B1ZZV2_OPITP</name>
<dbReference type="EMBL" id="CP001032">
    <property type="protein sequence ID" value="ACB77308.1"/>
    <property type="molecule type" value="Genomic_DNA"/>
</dbReference>